<dbReference type="InterPro" id="IPR007527">
    <property type="entry name" value="Znf_SWIM"/>
</dbReference>
<keyword evidence="6" id="KW-1185">Reference proteome</keyword>
<keyword evidence="3" id="KW-0862">Zinc</keyword>
<keyword evidence="2" id="KW-0479">Metal-binding</keyword>
<gene>
    <name evidence="5" type="ORF">BpHYR1_039198</name>
</gene>
<dbReference type="InterPro" id="IPR027806">
    <property type="entry name" value="HARBI1_dom"/>
</dbReference>
<organism evidence="5 6">
    <name type="scientific">Brachionus plicatilis</name>
    <name type="common">Marine rotifer</name>
    <name type="synonym">Brachionus muelleri</name>
    <dbReference type="NCBI Taxonomy" id="10195"/>
    <lineage>
        <taxon>Eukaryota</taxon>
        <taxon>Metazoa</taxon>
        <taxon>Spiralia</taxon>
        <taxon>Gnathifera</taxon>
        <taxon>Rotifera</taxon>
        <taxon>Eurotatoria</taxon>
        <taxon>Monogononta</taxon>
        <taxon>Pseudotrocha</taxon>
        <taxon>Ploima</taxon>
        <taxon>Brachionidae</taxon>
        <taxon>Brachionus</taxon>
    </lineage>
</organism>
<keyword evidence="3" id="KW-0863">Zinc-finger</keyword>
<name>A0A3M7SZZ4_BRAPC</name>
<dbReference type="GO" id="GO:0008270">
    <property type="term" value="F:zinc ion binding"/>
    <property type="evidence" value="ECO:0007669"/>
    <property type="project" value="UniProtKB-KW"/>
</dbReference>
<proteinExistence type="predicted"/>
<evidence type="ECO:0000256" key="2">
    <source>
        <dbReference type="ARBA" id="ARBA00022723"/>
    </source>
</evidence>
<sequence length="428" mass="49458">MVTELLSIKNEELVIVCDGTYTRIEKIQNNNFQYKSWSVQKSTSLLKHFIICCSDGYIIDCYGSFSANMNDACIFEYILKTDLALKEKILLPGKQISFSIEIYLKGFRDVVLQLREKYDFDVKIPTCQQFLNNDLDESNLKSKQLSTKQANETRMVTKCRFIVEKKIGEIKKFRALENVRNTAIGHMQIDYRIASAMINFSHISCSPDGNHGKKIARRMIRKSKITKNELEFLIGKHLETKLIASISISSIVDFPILRPKQMMRKLFLGSYQLKQARAYADDLLFNKTAYIVSSRLMKNMSNRVLTDEYENSKILAFEIISRHRRSKNNLKDIGQTSYVKQFKNTYKVFIKYIPGLNHSKSIQAHICTCLSGRRIVGCCSHVATVIYYLSYLKYRTLGIISKGRHLNEIPIDMQNQQLPNKPKNIKGK</sequence>
<feature type="domain" description="SWIM-type" evidence="4">
    <location>
        <begin position="352"/>
        <end position="390"/>
    </location>
</feature>
<keyword evidence="5" id="KW-0413">Isomerase</keyword>
<dbReference type="AlphaFoldDB" id="A0A3M7SZZ4"/>
<dbReference type="Pfam" id="PF13359">
    <property type="entry name" value="DDE_Tnp_4"/>
    <property type="match status" value="1"/>
</dbReference>
<dbReference type="Proteomes" id="UP000276133">
    <property type="component" value="Unassembled WGS sequence"/>
</dbReference>
<dbReference type="GO" id="GO:0016853">
    <property type="term" value="F:isomerase activity"/>
    <property type="evidence" value="ECO:0007669"/>
    <property type="project" value="UniProtKB-KW"/>
</dbReference>
<feature type="non-terminal residue" evidence="5">
    <location>
        <position position="428"/>
    </location>
</feature>
<protein>
    <submittedName>
        <fullName evidence="5">Disulfide-isomerase a6</fullName>
    </submittedName>
</protein>
<evidence type="ECO:0000256" key="3">
    <source>
        <dbReference type="PROSITE-ProRule" id="PRU00325"/>
    </source>
</evidence>
<evidence type="ECO:0000256" key="1">
    <source>
        <dbReference type="ARBA" id="ARBA00001968"/>
    </source>
</evidence>
<evidence type="ECO:0000313" key="5">
    <source>
        <dbReference type="EMBL" id="RNA41332.1"/>
    </source>
</evidence>
<evidence type="ECO:0000259" key="4">
    <source>
        <dbReference type="PROSITE" id="PS50966"/>
    </source>
</evidence>
<comment type="cofactor">
    <cofactor evidence="1">
        <name>a divalent metal cation</name>
        <dbReference type="ChEBI" id="CHEBI:60240"/>
    </cofactor>
</comment>
<dbReference type="OrthoDB" id="6138840at2759"/>
<dbReference type="EMBL" id="REGN01000519">
    <property type="protein sequence ID" value="RNA41332.1"/>
    <property type="molecule type" value="Genomic_DNA"/>
</dbReference>
<comment type="caution">
    <text evidence="5">The sequence shown here is derived from an EMBL/GenBank/DDBJ whole genome shotgun (WGS) entry which is preliminary data.</text>
</comment>
<accession>A0A3M7SZZ4</accession>
<reference evidence="5 6" key="1">
    <citation type="journal article" date="2018" name="Sci. Rep.">
        <title>Genomic signatures of local adaptation to the degree of environmental predictability in rotifers.</title>
        <authorList>
            <person name="Franch-Gras L."/>
            <person name="Hahn C."/>
            <person name="Garcia-Roger E.M."/>
            <person name="Carmona M.J."/>
            <person name="Serra M."/>
            <person name="Gomez A."/>
        </authorList>
    </citation>
    <scope>NUCLEOTIDE SEQUENCE [LARGE SCALE GENOMIC DNA]</scope>
    <source>
        <strain evidence="5">HYR1</strain>
    </source>
</reference>
<evidence type="ECO:0000313" key="6">
    <source>
        <dbReference type="Proteomes" id="UP000276133"/>
    </source>
</evidence>
<dbReference type="PROSITE" id="PS50966">
    <property type="entry name" value="ZF_SWIM"/>
    <property type="match status" value="1"/>
</dbReference>